<name>A0A2U1B1R2_9BACT</name>
<comment type="caution">
    <text evidence="1">The sequence shown here is derived from an EMBL/GenBank/DDBJ whole genome shotgun (WGS) entry which is preliminary data.</text>
</comment>
<dbReference type="InterPro" id="IPR011009">
    <property type="entry name" value="Kinase-like_dom_sf"/>
</dbReference>
<sequence>MRIISPAEAIPIWLPFWFLYHRNWSTPDFTEGLEYLRRNPALFDRRHLLSDHNGKQVWHIQLPPEYGGRNVVYKSCSTPKSGRYWFQLSQAAREHRNYQLLYRLGIPAARILAIGESRRLFNLKSFFIVTEFIPGARDGRDFMCGGNLREDTARRRQFWERNMPYLAQIHRRGFLHKAFHPRNILWRENAAGEMEIFWIDMARGRFRLPSQMKPGIAFDLYTLLKDLQLLPEEGEELLNCYLKHNPECGFTLPELFGAMRNFRRRSSDPTLRNAFGNGQ</sequence>
<evidence type="ECO:0000313" key="2">
    <source>
        <dbReference type="Proteomes" id="UP000245959"/>
    </source>
</evidence>
<dbReference type="Proteomes" id="UP000245959">
    <property type="component" value="Unassembled WGS sequence"/>
</dbReference>
<dbReference type="SUPFAM" id="SSF56112">
    <property type="entry name" value="Protein kinase-like (PK-like)"/>
    <property type="match status" value="1"/>
</dbReference>
<reference evidence="1 2" key="1">
    <citation type="submission" date="2018-04" db="EMBL/GenBank/DDBJ databases">
        <title>Genomic Encyclopedia of Type Strains, Phase IV (KMG-IV): sequencing the most valuable type-strain genomes for metagenomic binning, comparative biology and taxonomic classification.</title>
        <authorList>
            <person name="Goeker M."/>
        </authorList>
    </citation>
    <scope>NUCLEOTIDE SEQUENCE [LARGE SCALE GENOMIC DNA]</scope>
    <source>
        <strain evidence="1 2">DSM 14823</strain>
    </source>
</reference>
<keyword evidence="2" id="KW-1185">Reference proteome</keyword>
<gene>
    <name evidence="1" type="ORF">C8D82_11162</name>
</gene>
<dbReference type="AlphaFoldDB" id="A0A2U1B1R2"/>
<dbReference type="RefSeq" id="WP_133245113.1">
    <property type="nucleotide sequence ID" value="NZ_CABMMC010000085.1"/>
</dbReference>
<dbReference type="OrthoDB" id="9773772at2"/>
<evidence type="ECO:0000313" key="1">
    <source>
        <dbReference type="EMBL" id="PVY42605.1"/>
    </source>
</evidence>
<dbReference type="GeneID" id="78295110"/>
<accession>A0A2U1B1R2</accession>
<organism evidence="1 2">
    <name type="scientific">Victivallis vadensis</name>
    <dbReference type="NCBI Taxonomy" id="172901"/>
    <lineage>
        <taxon>Bacteria</taxon>
        <taxon>Pseudomonadati</taxon>
        <taxon>Lentisphaerota</taxon>
        <taxon>Lentisphaeria</taxon>
        <taxon>Victivallales</taxon>
        <taxon>Victivallaceae</taxon>
        <taxon>Victivallis</taxon>
    </lineage>
</organism>
<protein>
    <submittedName>
        <fullName evidence="1">tRNA A-37 threonylcarbamoyl transferase component Bud32</fullName>
    </submittedName>
</protein>
<dbReference type="Pfam" id="PF06293">
    <property type="entry name" value="Kdo"/>
    <property type="match status" value="1"/>
</dbReference>
<dbReference type="EMBL" id="QEKH01000011">
    <property type="protein sequence ID" value="PVY42605.1"/>
    <property type="molecule type" value="Genomic_DNA"/>
</dbReference>
<keyword evidence="1" id="KW-0808">Transferase</keyword>
<proteinExistence type="predicted"/>
<dbReference type="GO" id="GO:0016740">
    <property type="term" value="F:transferase activity"/>
    <property type="evidence" value="ECO:0007669"/>
    <property type="project" value="UniProtKB-KW"/>
</dbReference>